<dbReference type="AlphaFoldDB" id="I0EL46"/>
<dbReference type="RefSeq" id="WP_014660537.1">
    <property type="nucleotide sequence ID" value="NC_017737.1"/>
</dbReference>
<feature type="transmembrane region" description="Helical" evidence="1">
    <location>
        <begin position="136"/>
        <end position="157"/>
    </location>
</feature>
<feature type="transmembrane region" description="Helical" evidence="1">
    <location>
        <begin position="60"/>
        <end position="77"/>
    </location>
</feature>
<keyword evidence="1" id="KW-0812">Transmembrane</keyword>
<feature type="transmembrane region" description="Helical" evidence="1">
    <location>
        <begin position="169"/>
        <end position="188"/>
    </location>
</feature>
<dbReference type="KEGG" id="hce:HCW_01900"/>
<evidence type="ECO:0000313" key="3">
    <source>
        <dbReference type="Proteomes" id="UP000005010"/>
    </source>
</evidence>
<dbReference type="PANTHER" id="PTHR30443">
    <property type="entry name" value="INNER MEMBRANE PROTEIN"/>
    <property type="match status" value="1"/>
</dbReference>
<proteinExistence type="predicted"/>
<dbReference type="Gene3D" id="3.40.720.10">
    <property type="entry name" value="Alkaline Phosphatase, subunit A"/>
    <property type="match status" value="1"/>
</dbReference>
<dbReference type="Proteomes" id="UP000005010">
    <property type="component" value="Chromosome"/>
</dbReference>
<gene>
    <name evidence="2" type="ordered locus">HCW_01900</name>
</gene>
<evidence type="ECO:0000256" key="1">
    <source>
        <dbReference type="SAM" id="Phobius"/>
    </source>
</evidence>
<organism evidence="2 3">
    <name type="scientific">Helicobacter cetorum (strain ATCC BAA-429 / MIT 00-7128)</name>
    <dbReference type="NCBI Taxonomy" id="182217"/>
    <lineage>
        <taxon>Bacteria</taxon>
        <taxon>Pseudomonadati</taxon>
        <taxon>Campylobacterota</taxon>
        <taxon>Epsilonproteobacteria</taxon>
        <taxon>Campylobacterales</taxon>
        <taxon>Helicobacteraceae</taxon>
        <taxon>Helicobacter</taxon>
    </lineage>
</organism>
<dbReference type="EMBL" id="CP003479">
    <property type="protein sequence ID" value="AFI03665.1"/>
    <property type="molecule type" value="Genomic_DNA"/>
</dbReference>
<keyword evidence="1" id="KW-1133">Transmembrane helix</keyword>
<dbReference type="HOGENOM" id="CLU_1025912_0_0_7"/>
<sequence length="296" mass="34574">MTTPLIKFFKTLFVPKSNINLDNRFFLMLLITIISCIFSLKTQHEYINYLFIAKETFKTAFFGFSIYFLSYFILSYVKNNRISHFLKNTFLILVCLFGIVDIFNAYYFNMPISTIMIQTILATNPSESKAFFESVILARPLIPILYIVFLCSFLYFMRFNMHISLKKTCFINGFLMLIILSHGFKSLMTQHTLYYTTNTLANSTPLTKSLYAFYLAKTEQVGLKFLENLNKFSKKDYLSVEENPIANVVLIIGESASKNFMRLYGYNAPNNPLLSKIANERERERERSKTPFALYF</sequence>
<keyword evidence="3" id="KW-1185">Reference proteome</keyword>
<accession>I0EL46</accession>
<dbReference type="InterPro" id="IPR040423">
    <property type="entry name" value="PEA_transferase"/>
</dbReference>
<feature type="transmembrane region" description="Helical" evidence="1">
    <location>
        <begin position="89"/>
        <end position="108"/>
    </location>
</feature>
<dbReference type="GO" id="GO:0005886">
    <property type="term" value="C:plasma membrane"/>
    <property type="evidence" value="ECO:0007669"/>
    <property type="project" value="UniProtKB-SubCell"/>
</dbReference>
<dbReference type="PANTHER" id="PTHR30443:SF0">
    <property type="entry name" value="PHOSPHOETHANOLAMINE TRANSFERASE EPTA"/>
    <property type="match status" value="1"/>
</dbReference>
<dbReference type="GO" id="GO:0009244">
    <property type="term" value="P:lipopolysaccharide core region biosynthetic process"/>
    <property type="evidence" value="ECO:0007669"/>
    <property type="project" value="TreeGrafter"/>
</dbReference>
<reference evidence="3" key="1">
    <citation type="submission" date="2012-04" db="EMBL/GenBank/DDBJ databases">
        <title>Complete genome sequence of Helicobacter cetorum strain MIT 00-7128.</title>
        <authorList>
            <person name="Kersulyte D."/>
            <person name="Berg D.E."/>
        </authorList>
    </citation>
    <scope>NUCLEOTIDE SEQUENCE [LARGE SCALE GENOMIC DNA]</scope>
    <source>
        <strain evidence="3">MIT 00-7128</strain>
    </source>
</reference>
<name>I0EL46_HELC0</name>
<dbReference type="InterPro" id="IPR017850">
    <property type="entry name" value="Alkaline_phosphatase_core_sf"/>
</dbReference>
<evidence type="ECO:0000313" key="2">
    <source>
        <dbReference type="EMBL" id="AFI03665.1"/>
    </source>
</evidence>
<keyword evidence="1" id="KW-0472">Membrane</keyword>
<dbReference type="GO" id="GO:0016776">
    <property type="term" value="F:phosphotransferase activity, phosphate group as acceptor"/>
    <property type="evidence" value="ECO:0007669"/>
    <property type="project" value="TreeGrafter"/>
</dbReference>
<dbReference type="PATRIC" id="fig|182217.3.peg.395"/>
<protein>
    <submittedName>
        <fullName evidence="2">Sulfatase</fullName>
    </submittedName>
</protein>
<dbReference type="STRING" id="182217.HCW_01900"/>
<feature type="transmembrane region" description="Helical" evidence="1">
    <location>
        <begin position="21"/>
        <end position="40"/>
    </location>
</feature>